<protein>
    <recommendedName>
        <fullName evidence="3">DUF222 domain-containing protein</fullName>
    </recommendedName>
</protein>
<reference evidence="2" key="1">
    <citation type="journal article" date="2019" name="Int. J. Syst. Evol. Microbiol.">
        <title>The Global Catalogue of Microorganisms (GCM) 10K type strain sequencing project: providing services to taxonomists for standard genome sequencing and annotation.</title>
        <authorList>
            <consortium name="The Broad Institute Genomics Platform"/>
            <consortium name="The Broad Institute Genome Sequencing Center for Infectious Disease"/>
            <person name="Wu L."/>
            <person name="Ma J."/>
        </authorList>
    </citation>
    <scope>NUCLEOTIDE SEQUENCE [LARGE SCALE GENOMIC DNA]</scope>
    <source>
        <strain evidence="2">JCM 31696</strain>
    </source>
</reference>
<organism evidence="1 2">
    <name type="scientific">Actinomadura adrarensis</name>
    <dbReference type="NCBI Taxonomy" id="1819600"/>
    <lineage>
        <taxon>Bacteria</taxon>
        <taxon>Bacillati</taxon>
        <taxon>Actinomycetota</taxon>
        <taxon>Actinomycetes</taxon>
        <taxon>Streptosporangiales</taxon>
        <taxon>Thermomonosporaceae</taxon>
        <taxon>Actinomadura</taxon>
    </lineage>
</organism>
<name>A0ABW3CRP2_9ACTN</name>
<evidence type="ECO:0000313" key="2">
    <source>
        <dbReference type="Proteomes" id="UP001597083"/>
    </source>
</evidence>
<accession>A0ABW3CRP2</accession>
<feature type="non-terminal residue" evidence="1">
    <location>
        <position position="142"/>
    </location>
</feature>
<keyword evidence="2" id="KW-1185">Reference proteome</keyword>
<comment type="caution">
    <text evidence="1">The sequence shown here is derived from an EMBL/GenBank/DDBJ whole genome shotgun (WGS) entry which is preliminary data.</text>
</comment>
<evidence type="ECO:0000313" key="1">
    <source>
        <dbReference type="EMBL" id="MFD0856885.1"/>
    </source>
</evidence>
<evidence type="ECO:0008006" key="3">
    <source>
        <dbReference type="Google" id="ProtNLM"/>
    </source>
</evidence>
<dbReference type="EMBL" id="JBHTIR010004290">
    <property type="protein sequence ID" value="MFD0856885.1"/>
    <property type="molecule type" value="Genomic_DNA"/>
</dbReference>
<proteinExistence type="predicted"/>
<gene>
    <name evidence="1" type="ORF">ACFQ07_31925</name>
</gene>
<sequence>MFAGLTHGLDPEICEQLEARVLPTADRRTTGQLRRRLRDLIKRLAPQQLQARKREAVQDRRLEVWDDEYSGTSNLTVSGLDPVTAHGTFNRITAAARGIKADGDPRSVHQLRADLAQHLLQGHPLPEAIDRAKASVHESTGP</sequence>
<dbReference type="Proteomes" id="UP001597083">
    <property type="component" value="Unassembled WGS sequence"/>
</dbReference>